<proteinExistence type="predicted"/>
<dbReference type="AlphaFoldDB" id="A0A934V498"/>
<reference evidence="1" key="1">
    <citation type="submission" date="2020-12" db="EMBL/GenBank/DDBJ databases">
        <title>Prauserella sp. ASG 168, a novel actinomycete isolated from cave rock.</title>
        <authorList>
            <person name="Suriyachadkun C."/>
        </authorList>
    </citation>
    <scope>NUCLEOTIDE SEQUENCE</scope>
    <source>
        <strain evidence="1">ASG 168</strain>
    </source>
</reference>
<dbReference type="EMBL" id="JAENJH010000002">
    <property type="protein sequence ID" value="MBK1784494.1"/>
    <property type="molecule type" value="Genomic_DNA"/>
</dbReference>
<evidence type="ECO:0000313" key="2">
    <source>
        <dbReference type="Proteomes" id="UP000635245"/>
    </source>
</evidence>
<dbReference type="Proteomes" id="UP000635245">
    <property type="component" value="Unassembled WGS sequence"/>
</dbReference>
<organism evidence="1 2">
    <name type="scientific">Prauserella cavernicola</name>
    <dbReference type="NCBI Taxonomy" id="2800127"/>
    <lineage>
        <taxon>Bacteria</taxon>
        <taxon>Bacillati</taxon>
        <taxon>Actinomycetota</taxon>
        <taxon>Actinomycetes</taxon>
        <taxon>Pseudonocardiales</taxon>
        <taxon>Pseudonocardiaceae</taxon>
        <taxon>Prauserella</taxon>
    </lineage>
</organism>
<accession>A0A934V498</accession>
<name>A0A934V498_9PSEU</name>
<gene>
    <name evidence="1" type="ORF">JHE00_09155</name>
</gene>
<evidence type="ECO:0000313" key="1">
    <source>
        <dbReference type="EMBL" id="MBK1784494.1"/>
    </source>
</evidence>
<protein>
    <submittedName>
        <fullName evidence="1">Uncharacterized protein</fullName>
    </submittedName>
</protein>
<keyword evidence="2" id="KW-1185">Reference proteome</keyword>
<sequence>MASSWPEDAERSVLAVATKIGMDDAVKGVLDELRAQSTVDSAATATAVSDLAVALVEAVGDLDRPDFLFDAVVAAARILAEFVDSAAEVLAPGLEDARLPV</sequence>
<comment type="caution">
    <text evidence="1">The sequence shown here is derived from an EMBL/GenBank/DDBJ whole genome shotgun (WGS) entry which is preliminary data.</text>
</comment>
<dbReference type="RefSeq" id="WP_200316928.1">
    <property type="nucleotide sequence ID" value="NZ_JAENJH010000002.1"/>
</dbReference>